<protein>
    <recommendedName>
        <fullName evidence="2">FAR1 domain-containing protein</fullName>
    </recommendedName>
</protein>
<feature type="domain" description="FAR1" evidence="2">
    <location>
        <begin position="24"/>
        <end position="109"/>
    </location>
</feature>
<sequence>MSFPLPCLPEGNHDSPKDAQKALNKFARSHGYAVVVLRTHYGKHGSVRKVVYACDRHGEPRRPPSTTTSRPNSSTRKCGCGMRVTVIKCKMSLRWRVEHRNTALVHNHPPSGNVSAHPLHRRADMTEQARCAIATDAATGTRGMQTLVRLRADDPLSSITLRDVYNERARHVRQQLQDRTKAEYLLSRLEAPDFVVRHRIDSNTHRLTHLVFGNRRCLDIYRAKCDVLFVDCTFYRTLEDERVAILTPVFNECLRTVIISSSFLHASVFPLETVAAPQTATRTQ</sequence>
<evidence type="ECO:0000313" key="4">
    <source>
        <dbReference type="Proteomes" id="UP001146120"/>
    </source>
</evidence>
<dbReference type="Pfam" id="PF03101">
    <property type="entry name" value="FAR1"/>
    <property type="match status" value="1"/>
</dbReference>
<keyword evidence="4" id="KW-1185">Reference proteome</keyword>
<dbReference type="PANTHER" id="PTHR47718">
    <property type="entry name" value="OS01G0519700 PROTEIN"/>
    <property type="match status" value="1"/>
</dbReference>
<feature type="region of interest" description="Disordered" evidence="1">
    <location>
        <begin position="56"/>
        <end position="77"/>
    </location>
</feature>
<gene>
    <name evidence="3" type="ORF">N0F65_001613</name>
</gene>
<organism evidence="3 4">
    <name type="scientific">Lagenidium giganteum</name>
    <dbReference type="NCBI Taxonomy" id="4803"/>
    <lineage>
        <taxon>Eukaryota</taxon>
        <taxon>Sar</taxon>
        <taxon>Stramenopiles</taxon>
        <taxon>Oomycota</taxon>
        <taxon>Peronosporomycetes</taxon>
        <taxon>Pythiales</taxon>
        <taxon>Pythiaceae</taxon>
    </lineage>
</organism>
<name>A0AAV2Z5L0_9STRA</name>
<dbReference type="Proteomes" id="UP001146120">
    <property type="component" value="Unassembled WGS sequence"/>
</dbReference>
<reference evidence="3" key="1">
    <citation type="submission" date="2022-11" db="EMBL/GenBank/DDBJ databases">
        <authorList>
            <person name="Morgan W.R."/>
            <person name="Tartar A."/>
        </authorList>
    </citation>
    <scope>NUCLEOTIDE SEQUENCE</scope>
    <source>
        <strain evidence="3">ARSEF 373</strain>
    </source>
</reference>
<evidence type="ECO:0000313" key="3">
    <source>
        <dbReference type="EMBL" id="DBA01374.1"/>
    </source>
</evidence>
<dbReference type="AlphaFoldDB" id="A0AAV2Z5L0"/>
<reference evidence="3" key="2">
    <citation type="journal article" date="2023" name="Microbiol Resour">
        <title>Decontamination and Annotation of the Draft Genome Sequence of the Oomycete Lagenidium giganteum ARSEF 373.</title>
        <authorList>
            <person name="Morgan W.R."/>
            <person name="Tartar A."/>
        </authorList>
    </citation>
    <scope>NUCLEOTIDE SEQUENCE</scope>
    <source>
        <strain evidence="3">ARSEF 373</strain>
    </source>
</reference>
<dbReference type="EMBL" id="DAKRPA010000049">
    <property type="protein sequence ID" value="DBA01374.1"/>
    <property type="molecule type" value="Genomic_DNA"/>
</dbReference>
<evidence type="ECO:0000259" key="2">
    <source>
        <dbReference type="Pfam" id="PF03101"/>
    </source>
</evidence>
<feature type="compositionally biased region" description="Low complexity" evidence="1">
    <location>
        <begin position="64"/>
        <end position="76"/>
    </location>
</feature>
<dbReference type="PANTHER" id="PTHR47718:SF3">
    <property type="entry name" value="PROTEIN FAR1-RELATED SEQUENCE 5-LIKE"/>
    <property type="match status" value="1"/>
</dbReference>
<dbReference type="InterPro" id="IPR004330">
    <property type="entry name" value="FAR1_DNA_bnd_dom"/>
</dbReference>
<evidence type="ECO:0000256" key="1">
    <source>
        <dbReference type="SAM" id="MobiDB-lite"/>
    </source>
</evidence>
<proteinExistence type="predicted"/>
<accession>A0AAV2Z5L0</accession>
<comment type="caution">
    <text evidence="3">The sequence shown here is derived from an EMBL/GenBank/DDBJ whole genome shotgun (WGS) entry which is preliminary data.</text>
</comment>